<dbReference type="AlphaFoldDB" id="A0AAW0V3G8"/>
<protein>
    <submittedName>
        <fullName evidence="1">Uncharacterized protein</fullName>
    </submittedName>
</protein>
<sequence length="82" mass="9921">MLAPRPRKVQVRWSFRPRLQNRMLLLLQYILRRLPSVPCRKLTWLLQIVFLTEDPEKIQSYTFSVNTDKSATSFCLTKMWQH</sequence>
<evidence type="ECO:0000313" key="1">
    <source>
        <dbReference type="EMBL" id="KAK8406894.1"/>
    </source>
</evidence>
<dbReference type="Proteomes" id="UP001487740">
    <property type="component" value="Unassembled WGS sequence"/>
</dbReference>
<gene>
    <name evidence="1" type="ORF">O3P69_007449</name>
</gene>
<accession>A0AAW0V3G8</accession>
<organism evidence="1 2">
    <name type="scientific">Scylla paramamosain</name>
    <name type="common">Mud crab</name>
    <dbReference type="NCBI Taxonomy" id="85552"/>
    <lineage>
        <taxon>Eukaryota</taxon>
        <taxon>Metazoa</taxon>
        <taxon>Ecdysozoa</taxon>
        <taxon>Arthropoda</taxon>
        <taxon>Crustacea</taxon>
        <taxon>Multicrustacea</taxon>
        <taxon>Malacostraca</taxon>
        <taxon>Eumalacostraca</taxon>
        <taxon>Eucarida</taxon>
        <taxon>Decapoda</taxon>
        <taxon>Pleocyemata</taxon>
        <taxon>Brachyura</taxon>
        <taxon>Eubrachyura</taxon>
        <taxon>Portunoidea</taxon>
        <taxon>Portunidae</taxon>
        <taxon>Portuninae</taxon>
        <taxon>Scylla</taxon>
    </lineage>
</organism>
<name>A0AAW0V3G8_SCYPA</name>
<keyword evidence="2" id="KW-1185">Reference proteome</keyword>
<reference evidence="1 2" key="1">
    <citation type="submission" date="2023-03" db="EMBL/GenBank/DDBJ databases">
        <title>High-quality genome of Scylla paramamosain provides insights in environmental adaptation.</title>
        <authorList>
            <person name="Zhang L."/>
        </authorList>
    </citation>
    <scope>NUCLEOTIDE SEQUENCE [LARGE SCALE GENOMIC DNA]</scope>
    <source>
        <strain evidence="1">LZ_2023a</strain>
        <tissue evidence="1">Muscle</tissue>
    </source>
</reference>
<evidence type="ECO:0000313" key="2">
    <source>
        <dbReference type="Proteomes" id="UP001487740"/>
    </source>
</evidence>
<dbReference type="EMBL" id="JARAKH010000002">
    <property type="protein sequence ID" value="KAK8406894.1"/>
    <property type="molecule type" value="Genomic_DNA"/>
</dbReference>
<comment type="caution">
    <text evidence="1">The sequence shown here is derived from an EMBL/GenBank/DDBJ whole genome shotgun (WGS) entry which is preliminary data.</text>
</comment>
<proteinExistence type="predicted"/>